<evidence type="ECO:0000313" key="2">
    <source>
        <dbReference type="EMBL" id="KAL0953764.1"/>
    </source>
</evidence>
<evidence type="ECO:0000259" key="1">
    <source>
        <dbReference type="PROSITE" id="PS50011"/>
    </source>
</evidence>
<proteinExistence type="predicted"/>
<dbReference type="PROSITE" id="PS50011">
    <property type="entry name" value="PROTEIN_KINASE_DOM"/>
    <property type="match status" value="1"/>
</dbReference>
<dbReference type="PIRSF" id="PIRSF000654">
    <property type="entry name" value="Integrin-linked_kinase"/>
    <property type="match status" value="1"/>
</dbReference>
<evidence type="ECO:0000313" key="3">
    <source>
        <dbReference type="Proteomes" id="UP001556367"/>
    </source>
</evidence>
<dbReference type="PROSITE" id="PS00109">
    <property type="entry name" value="PROTEIN_KINASE_TYR"/>
    <property type="match status" value="1"/>
</dbReference>
<reference evidence="3" key="1">
    <citation type="submission" date="2024-06" db="EMBL/GenBank/DDBJ databases">
        <title>Multi-omics analyses provide insights into the biosynthesis of the anticancer antibiotic pleurotin in Hohenbuehelia grisea.</title>
        <authorList>
            <person name="Weaver J.A."/>
            <person name="Alberti F."/>
        </authorList>
    </citation>
    <scope>NUCLEOTIDE SEQUENCE [LARGE SCALE GENOMIC DNA]</scope>
    <source>
        <strain evidence="3">T-177</strain>
    </source>
</reference>
<keyword evidence="3" id="KW-1185">Reference proteome</keyword>
<sequence length="338" mass="38330">MVTVSPCHSSAALTYPHRNFKDLTDRLLPELTRTGKTGAQTVLHLAKLETKDGKQQQVAVRVFASRPVNFQEAARKLLEAEFPRWSLVDHPNLAPLLGVIRGPSNIPLSVVPYYPRGSLWDHLPSNPISELSRDQIAERLLWTLEIARAIEYLHSFDPPIIHSDLRCANIFLDEENHVRVAEYAFVMTMPSYVPQHVWAAQSPGHSPYRWMAPEFLRTKRPPHRLDPPLGYTTASDVWAFGMTVLEIFTASSPYEQDITDAQGTHPQAELGWEVPKLAHEGVLPHLSGFLQENPVMRTVLRRCWAKDPLNRPSMAEVRRALERMDETELLSNLSHPAL</sequence>
<name>A0ABR3JDH0_9AGAR</name>
<dbReference type="Gene3D" id="1.10.510.10">
    <property type="entry name" value="Transferase(Phosphotransferase) domain 1"/>
    <property type="match status" value="1"/>
</dbReference>
<dbReference type="Proteomes" id="UP001556367">
    <property type="component" value="Unassembled WGS sequence"/>
</dbReference>
<comment type="caution">
    <text evidence="2">The sequence shown here is derived from an EMBL/GenBank/DDBJ whole genome shotgun (WGS) entry which is preliminary data.</text>
</comment>
<protein>
    <recommendedName>
        <fullName evidence="1">Protein kinase domain-containing protein</fullName>
    </recommendedName>
</protein>
<dbReference type="EMBL" id="JASNQZ010000008">
    <property type="protein sequence ID" value="KAL0953764.1"/>
    <property type="molecule type" value="Genomic_DNA"/>
</dbReference>
<dbReference type="InterPro" id="IPR001245">
    <property type="entry name" value="Ser-Thr/Tyr_kinase_cat_dom"/>
</dbReference>
<dbReference type="InterPro" id="IPR011009">
    <property type="entry name" value="Kinase-like_dom_sf"/>
</dbReference>
<dbReference type="SUPFAM" id="SSF56112">
    <property type="entry name" value="Protein kinase-like (PK-like)"/>
    <property type="match status" value="1"/>
</dbReference>
<dbReference type="PANTHER" id="PTHR44329">
    <property type="entry name" value="SERINE/THREONINE-PROTEIN KINASE TNNI3K-RELATED"/>
    <property type="match status" value="1"/>
</dbReference>
<accession>A0ABR3JDH0</accession>
<dbReference type="InterPro" id="IPR051681">
    <property type="entry name" value="Ser/Thr_Kinases-Pseudokinases"/>
</dbReference>
<dbReference type="InterPro" id="IPR008266">
    <property type="entry name" value="Tyr_kinase_AS"/>
</dbReference>
<feature type="domain" description="Protein kinase" evidence="1">
    <location>
        <begin position="28"/>
        <end position="338"/>
    </location>
</feature>
<dbReference type="InterPro" id="IPR000719">
    <property type="entry name" value="Prot_kinase_dom"/>
</dbReference>
<dbReference type="Pfam" id="PF07714">
    <property type="entry name" value="PK_Tyr_Ser-Thr"/>
    <property type="match status" value="1"/>
</dbReference>
<gene>
    <name evidence="2" type="ORF">HGRIS_004953</name>
</gene>
<organism evidence="2 3">
    <name type="scientific">Hohenbuehelia grisea</name>
    <dbReference type="NCBI Taxonomy" id="104357"/>
    <lineage>
        <taxon>Eukaryota</taxon>
        <taxon>Fungi</taxon>
        <taxon>Dikarya</taxon>
        <taxon>Basidiomycota</taxon>
        <taxon>Agaricomycotina</taxon>
        <taxon>Agaricomycetes</taxon>
        <taxon>Agaricomycetidae</taxon>
        <taxon>Agaricales</taxon>
        <taxon>Pleurotineae</taxon>
        <taxon>Pleurotaceae</taxon>
        <taxon>Hohenbuehelia</taxon>
    </lineage>
</organism>